<name>A0A2C5XX28_9HYPO</name>
<organism evidence="2 3">
    <name type="scientific">Ophiocordyceps australis</name>
    <dbReference type="NCBI Taxonomy" id="1399860"/>
    <lineage>
        <taxon>Eukaryota</taxon>
        <taxon>Fungi</taxon>
        <taxon>Dikarya</taxon>
        <taxon>Ascomycota</taxon>
        <taxon>Pezizomycotina</taxon>
        <taxon>Sordariomycetes</taxon>
        <taxon>Hypocreomycetidae</taxon>
        <taxon>Hypocreales</taxon>
        <taxon>Ophiocordycipitaceae</taxon>
        <taxon>Ophiocordyceps</taxon>
    </lineage>
</organism>
<protein>
    <submittedName>
        <fullName evidence="2">Uncharacterized protein</fullName>
    </submittedName>
</protein>
<comment type="caution">
    <text evidence="2">The sequence shown here is derived from an EMBL/GenBank/DDBJ whole genome shotgun (WGS) entry which is preliminary data.</text>
</comment>
<keyword evidence="3" id="KW-1185">Reference proteome</keyword>
<evidence type="ECO:0000313" key="2">
    <source>
        <dbReference type="EMBL" id="PHH59670.1"/>
    </source>
</evidence>
<dbReference type="AlphaFoldDB" id="A0A2C5XX28"/>
<accession>A0A2C5XX28</accession>
<evidence type="ECO:0000313" key="3">
    <source>
        <dbReference type="Proteomes" id="UP000226192"/>
    </source>
</evidence>
<feature type="region of interest" description="Disordered" evidence="1">
    <location>
        <begin position="1"/>
        <end position="91"/>
    </location>
</feature>
<dbReference type="EMBL" id="NJET01000189">
    <property type="protein sequence ID" value="PHH59670.1"/>
    <property type="molecule type" value="Genomic_DNA"/>
</dbReference>
<gene>
    <name evidence="2" type="ORF">CDD81_2672</name>
</gene>
<feature type="compositionally biased region" description="Polar residues" evidence="1">
    <location>
        <begin position="75"/>
        <end position="88"/>
    </location>
</feature>
<dbReference type="OrthoDB" id="5419162at2759"/>
<sequence length="127" mass="13592">MQDDDETTAVAQTMGFSSFGGPDRPRKKRRHHGTAPSDASNPQAPSALDDAATTNGDNGDRAAASLSSRPASLPQHSPTTSFAQTSLAPRNGPNWYQTYYDCASIQNPWALLESAMGLYPKSPWPTP</sequence>
<dbReference type="Proteomes" id="UP000226192">
    <property type="component" value="Unassembled WGS sequence"/>
</dbReference>
<evidence type="ECO:0000256" key="1">
    <source>
        <dbReference type="SAM" id="MobiDB-lite"/>
    </source>
</evidence>
<feature type="compositionally biased region" description="Low complexity" evidence="1">
    <location>
        <begin position="61"/>
        <end position="74"/>
    </location>
</feature>
<proteinExistence type="predicted"/>
<reference evidence="2 3" key="1">
    <citation type="submission" date="2017-06" db="EMBL/GenBank/DDBJ databases">
        <title>Ant-infecting Ophiocordyceps genomes reveal a high diversity of potential behavioral manipulation genes and a possible major role for enterotoxins.</title>
        <authorList>
            <person name="De Bekker C."/>
            <person name="Evans H.C."/>
            <person name="Brachmann A."/>
            <person name="Hughes D.P."/>
        </authorList>
    </citation>
    <scope>NUCLEOTIDE SEQUENCE [LARGE SCALE GENOMIC DNA]</scope>
    <source>
        <strain evidence="2 3">Map64</strain>
    </source>
</reference>